<reference evidence="2" key="1">
    <citation type="submission" date="2023-03" db="EMBL/GenBank/DDBJ databases">
        <title>Andean soil-derived lignocellulolytic bacterial consortium as a source of novel taxa and putative plastic-active enzymes.</title>
        <authorList>
            <person name="Diaz-Garcia L."/>
            <person name="Chuvochina M."/>
            <person name="Feuerriegel G."/>
            <person name="Bunk B."/>
            <person name="Sproer C."/>
            <person name="Streit W.R."/>
            <person name="Rodriguez L.M."/>
            <person name="Overmann J."/>
            <person name="Jimenez D.J."/>
        </authorList>
    </citation>
    <scope>NUCLEOTIDE SEQUENCE</scope>
    <source>
        <strain evidence="2">MAG 3858</strain>
    </source>
</reference>
<evidence type="ECO:0000313" key="2">
    <source>
        <dbReference type="EMBL" id="WEK21331.1"/>
    </source>
</evidence>
<dbReference type="Proteomes" id="UP001214530">
    <property type="component" value="Chromosome"/>
</dbReference>
<feature type="transmembrane region" description="Helical" evidence="1">
    <location>
        <begin position="452"/>
        <end position="469"/>
    </location>
</feature>
<keyword evidence="1" id="KW-1133">Transmembrane helix</keyword>
<gene>
    <name evidence="2" type="ORF">P0Y49_09275</name>
</gene>
<sequence>MASPIELPITPGEPVVNIHCDTASLYIFRNDIVERYSGEPSIELTYENCIFNELNIRNNDPHKFKNVSVIFINCFIRDIVVEGVNEPNININFLGCIIAGTIEGRANLSVHFVNCVVGRDGLTLTNIKHCAISYDARAITAERKWVVSDFDTFISEQQRINLIDCRDIDFKGNLSDEVYRKPMEIALILNFMTTELCKANITGCVLDDLTISGNPQGKIAINMVRVGGIYLRDLIPADALTLYDVKPKATYYRGTRFEIHGCNLDKVWFDNVDFAGFNSVSFFRTKFAKTTFTACNLPENYISFEKFKALENIHYPEARTENYNKDQYEIFLQLKKSFESTGNYYEAQKIQSAAHEALRKIETISSWDRAILSINNVTNGHGLSIKKPFLLFLGNTIVFYVLYLLSIGRIFNSNEVDLRLIGYYFQFIDLTHRNDFLVSSVDQTNWSMCIDFFNKIIVGFLIYQFIAAFRKYGKSL</sequence>
<organism evidence="2 3">
    <name type="scientific">Candidatus Pedobacter colombiensis</name>
    <dbReference type="NCBI Taxonomy" id="3121371"/>
    <lineage>
        <taxon>Bacteria</taxon>
        <taxon>Pseudomonadati</taxon>
        <taxon>Bacteroidota</taxon>
        <taxon>Sphingobacteriia</taxon>
        <taxon>Sphingobacteriales</taxon>
        <taxon>Sphingobacteriaceae</taxon>
        <taxon>Pedobacter</taxon>
    </lineage>
</organism>
<proteinExistence type="predicted"/>
<feature type="transmembrane region" description="Helical" evidence="1">
    <location>
        <begin position="389"/>
        <end position="411"/>
    </location>
</feature>
<name>A0AAJ6B9C1_9SPHI</name>
<evidence type="ECO:0000313" key="3">
    <source>
        <dbReference type="Proteomes" id="UP001214530"/>
    </source>
</evidence>
<keyword evidence="1" id="KW-0472">Membrane</keyword>
<dbReference type="AlphaFoldDB" id="A0AAJ6B9C1"/>
<accession>A0AAJ6B9C1</accession>
<dbReference type="EMBL" id="CP119313">
    <property type="protein sequence ID" value="WEK21331.1"/>
    <property type="molecule type" value="Genomic_DNA"/>
</dbReference>
<keyword evidence="1" id="KW-0812">Transmembrane</keyword>
<protein>
    <submittedName>
        <fullName evidence="2">Uncharacterized protein</fullName>
    </submittedName>
</protein>
<evidence type="ECO:0000256" key="1">
    <source>
        <dbReference type="SAM" id="Phobius"/>
    </source>
</evidence>